<keyword evidence="2" id="KW-0805">Transcription regulation</keyword>
<feature type="domain" description="OmpR/PhoB-type" evidence="9">
    <location>
        <begin position="125"/>
        <end position="222"/>
    </location>
</feature>
<comment type="function">
    <text evidence="5">May play the central regulatory role in sporulation. It may be an element of the effector pathway responsible for the activation of sporulation genes in response to nutritional stress. Spo0A may act in concert with spo0H (a sigma factor) to control the expression of some genes that are critical to the sporulation process.</text>
</comment>
<dbReference type="RefSeq" id="WP_074718781.1">
    <property type="nucleotide sequence ID" value="NZ_FNPG01000028.1"/>
</dbReference>
<feature type="domain" description="Response regulatory" evidence="8">
    <location>
        <begin position="3"/>
        <end position="116"/>
    </location>
</feature>
<evidence type="ECO:0000256" key="4">
    <source>
        <dbReference type="ARBA" id="ARBA00023163"/>
    </source>
</evidence>
<keyword evidence="6" id="KW-0597">Phosphoprotein</keyword>
<dbReference type="Pfam" id="PF00486">
    <property type="entry name" value="Trans_reg_C"/>
    <property type="match status" value="1"/>
</dbReference>
<dbReference type="InterPro" id="IPR001867">
    <property type="entry name" value="OmpR/PhoB-type_DNA-bd"/>
</dbReference>
<evidence type="ECO:0000256" key="7">
    <source>
        <dbReference type="PROSITE-ProRule" id="PRU01091"/>
    </source>
</evidence>
<dbReference type="GO" id="GO:0032993">
    <property type="term" value="C:protein-DNA complex"/>
    <property type="evidence" value="ECO:0007669"/>
    <property type="project" value="TreeGrafter"/>
</dbReference>
<dbReference type="SUPFAM" id="SSF46894">
    <property type="entry name" value="C-terminal effector domain of the bipartite response regulators"/>
    <property type="match status" value="1"/>
</dbReference>
<dbReference type="InterPro" id="IPR001789">
    <property type="entry name" value="Sig_transdc_resp-reg_receiver"/>
</dbReference>
<dbReference type="SUPFAM" id="SSF52172">
    <property type="entry name" value="CheY-like"/>
    <property type="match status" value="1"/>
</dbReference>
<name>A0A1H3LW79_9FIRM</name>
<sequence length="222" mass="25567">MKKIVIVEDDVSLRQELSILLETSGYETYKVDKFDNIVDEIVNQNANLVLLDINLPVVNGEIVLKQLRKQSQVPVIMVTSRTSEIDEVLSLSYGADDYITKPYNPTLLLLHISAVLKRNDNIPNNSEISYKDFKIDLAKSTLFNENCEIIFTKNEMIIFMCLLENKGKIVSREDIMNCLWDNDEYINDNALTVNISRLRGKFDNYGYSDVIETRKKQGYILK</sequence>
<gene>
    <name evidence="10" type="ORF">SAMN02910414_02129</name>
</gene>
<evidence type="ECO:0000259" key="9">
    <source>
        <dbReference type="PROSITE" id="PS51755"/>
    </source>
</evidence>
<dbReference type="Proteomes" id="UP000183918">
    <property type="component" value="Unassembled WGS sequence"/>
</dbReference>
<dbReference type="STRING" id="1122142.SAMN02910414_02129"/>
<keyword evidence="11" id="KW-1185">Reference proteome</keyword>
<proteinExistence type="predicted"/>
<evidence type="ECO:0000256" key="5">
    <source>
        <dbReference type="ARBA" id="ARBA00024867"/>
    </source>
</evidence>
<feature type="DNA-binding region" description="OmpR/PhoB-type" evidence="7">
    <location>
        <begin position="125"/>
        <end position="222"/>
    </location>
</feature>
<dbReference type="GO" id="GO:0006355">
    <property type="term" value="P:regulation of DNA-templated transcription"/>
    <property type="evidence" value="ECO:0007669"/>
    <property type="project" value="InterPro"/>
</dbReference>
<dbReference type="PROSITE" id="PS51755">
    <property type="entry name" value="OMPR_PHOB"/>
    <property type="match status" value="1"/>
</dbReference>
<dbReference type="CDD" id="cd00383">
    <property type="entry name" value="trans_reg_C"/>
    <property type="match status" value="1"/>
</dbReference>
<evidence type="ECO:0000256" key="2">
    <source>
        <dbReference type="ARBA" id="ARBA00023015"/>
    </source>
</evidence>
<dbReference type="EMBL" id="FNPG01000028">
    <property type="protein sequence ID" value="SDY68248.1"/>
    <property type="molecule type" value="Genomic_DNA"/>
</dbReference>
<evidence type="ECO:0000256" key="6">
    <source>
        <dbReference type="PROSITE-ProRule" id="PRU00169"/>
    </source>
</evidence>
<dbReference type="Gene3D" id="6.10.250.690">
    <property type="match status" value="1"/>
</dbReference>
<organism evidence="10 11">
    <name type="scientific">Lachnobacterium bovis DSM 14045</name>
    <dbReference type="NCBI Taxonomy" id="1122142"/>
    <lineage>
        <taxon>Bacteria</taxon>
        <taxon>Bacillati</taxon>
        <taxon>Bacillota</taxon>
        <taxon>Clostridia</taxon>
        <taxon>Lachnospirales</taxon>
        <taxon>Lachnospiraceae</taxon>
        <taxon>Lachnobacterium</taxon>
    </lineage>
</organism>
<evidence type="ECO:0000313" key="10">
    <source>
        <dbReference type="EMBL" id="SDY68248.1"/>
    </source>
</evidence>
<dbReference type="InterPro" id="IPR016032">
    <property type="entry name" value="Sig_transdc_resp-reg_C-effctor"/>
</dbReference>
<dbReference type="InterPro" id="IPR039420">
    <property type="entry name" value="WalR-like"/>
</dbReference>
<evidence type="ECO:0000313" key="11">
    <source>
        <dbReference type="Proteomes" id="UP000183918"/>
    </source>
</evidence>
<dbReference type="GO" id="GO:0000976">
    <property type="term" value="F:transcription cis-regulatory region binding"/>
    <property type="evidence" value="ECO:0007669"/>
    <property type="project" value="TreeGrafter"/>
</dbReference>
<evidence type="ECO:0000259" key="8">
    <source>
        <dbReference type="PROSITE" id="PS50110"/>
    </source>
</evidence>
<dbReference type="OrthoDB" id="9790442at2"/>
<feature type="modified residue" description="4-aspartylphosphate" evidence="6">
    <location>
        <position position="52"/>
    </location>
</feature>
<keyword evidence="4" id="KW-0804">Transcription</keyword>
<dbReference type="Pfam" id="PF00072">
    <property type="entry name" value="Response_reg"/>
    <property type="match status" value="1"/>
</dbReference>
<dbReference type="PANTHER" id="PTHR48111:SF43">
    <property type="entry name" value="STAGE 0 SPORULATION PROTEIN A HOMOLOG"/>
    <property type="match status" value="1"/>
</dbReference>
<dbReference type="PROSITE" id="PS50110">
    <property type="entry name" value="RESPONSE_REGULATORY"/>
    <property type="match status" value="1"/>
</dbReference>
<keyword evidence="3 7" id="KW-0238">DNA-binding</keyword>
<dbReference type="InterPro" id="IPR036388">
    <property type="entry name" value="WH-like_DNA-bd_sf"/>
</dbReference>
<evidence type="ECO:0000256" key="1">
    <source>
        <dbReference type="ARBA" id="ARBA00018672"/>
    </source>
</evidence>
<dbReference type="InterPro" id="IPR011006">
    <property type="entry name" value="CheY-like_superfamily"/>
</dbReference>
<accession>A0A1H3LW79</accession>
<dbReference type="Gene3D" id="3.40.50.2300">
    <property type="match status" value="1"/>
</dbReference>
<dbReference type="SMART" id="SM00448">
    <property type="entry name" value="REC"/>
    <property type="match status" value="1"/>
</dbReference>
<dbReference type="SMART" id="SM00862">
    <property type="entry name" value="Trans_reg_C"/>
    <property type="match status" value="1"/>
</dbReference>
<dbReference type="Gene3D" id="1.10.10.10">
    <property type="entry name" value="Winged helix-like DNA-binding domain superfamily/Winged helix DNA-binding domain"/>
    <property type="match status" value="1"/>
</dbReference>
<protein>
    <recommendedName>
        <fullName evidence="1">Stage 0 sporulation protein A homolog</fullName>
    </recommendedName>
</protein>
<dbReference type="GO" id="GO:0005829">
    <property type="term" value="C:cytosol"/>
    <property type="evidence" value="ECO:0007669"/>
    <property type="project" value="TreeGrafter"/>
</dbReference>
<dbReference type="PANTHER" id="PTHR48111">
    <property type="entry name" value="REGULATOR OF RPOS"/>
    <property type="match status" value="1"/>
</dbReference>
<dbReference type="GO" id="GO:0000156">
    <property type="term" value="F:phosphorelay response regulator activity"/>
    <property type="evidence" value="ECO:0007669"/>
    <property type="project" value="TreeGrafter"/>
</dbReference>
<dbReference type="AlphaFoldDB" id="A0A1H3LW79"/>
<reference evidence="10 11" key="1">
    <citation type="submission" date="2016-10" db="EMBL/GenBank/DDBJ databases">
        <authorList>
            <person name="de Groot N.N."/>
        </authorList>
    </citation>
    <scope>NUCLEOTIDE SEQUENCE [LARGE SCALE GENOMIC DNA]</scope>
    <source>
        <strain evidence="10 11">DSM 14045</strain>
    </source>
</reference>
<evidence type="ECO:0000256" key="3">
    <source>
        <dbReference type="ARBA" id="ARBA00023125"/>
    </source>
</evidence>